<sequence>MILLDPTTIVLTSTLMAAAMTIVLFSAYRSFPADVRGLGHQSLGMLSLTASGLLFCAGPLMPEAVLLFVANSTMLAAAGLMLIGTQIFYGRKPSWWWLALAWVAGMACLIGWYVITQDYALRVAVFSSLTLSFYVAQLVLLVRHGERHFSSWFFGALLLVQSLVLLVRLLAALSGAVGTSNASNGAVQGIFLLTANFMTLMMAVGFMTIATRRLQVVMEHRSNSDPLTGVLNRRGFADAYRREVALMKRHGQPITLLSIDLDYFKAINDQHGHAVGDQVLVHAARTTVSALREIDHVARFGGEEFIVLLSGTTAEQAKAMAQRIHGLLFAARGGNVPDYTVSIGIASQQSPNESLEALMARADAALYRAKAAGRDRSETV</sequence>
<keyword evidence="6" id="KW-1185">Reference proteome</keyword>
<feature type="domain" description="GGDEF" evidence="4">
    <location>
        <begin position="252"/>
        <end position="380"/>
    </location>
</feature>
<dbReference type="GO" id="GO:0052621">
    <property type="term" value="F:diguanylate cyclase activity"/>
    <property type="evidence" value="ECO:0007669"/>
    <property type="project" value="UniProtKB-EC"/>
</dbReference>
<feature type="transmembrane region" description="Helical" evidence="3">
    <location>
        <begin position="121"/>
        <end position="142"/>
    </location>
</feature>
<dbReference type="InterPro" id="IPR029787">
    <property type="entry name" value="Nucleotide_cyclase"/>
</dbReference>
<dbReference type="CDD" id="cd01949">
    <property type="entry name" value="GGDEF"/>
    <property type="match status" value="1"/>
</dbReference>
<feature type="transmembrane region" description="Helical" evidence="3">
    <location>
        <begin position="95"/>
        <end position="115"/>
    </location>
</feature>
<keyword evidence="5" id="KW-0808">Transferase</keyword>
<accession>A0ABZ0Y4C5</accession>
<evidence type="ECO:0000256" key="1">
    <source>
        <dbReference type="ARBA" id="ARBA00012528"/>
    </source>
</evidence>
<dbReference type="RefSeq" id="WP_051120322.1">
    <property type="nucleotide sequence ID" value="NZ_CP140152.1"/>
</dbReference>
<dbReference type="Gene3D" id="3.30.70.270">
    <property type="match status" value="1"/>
</dbReference>
<evidence type="ECO:0000256" key="3">
    <source>
        <dbReference type="SAM" id="Phobius"/>
    </source>
</evidence>
<evidence type="ECO:0000313" key="5">
    <source>
        <dbReference type="EMBL" id="WQH06232.1"/>
    </source>
</evidence>
<evidence type="ECO:0000259" key="4">
    <source>
        <dbReference type="PROSITE" id="PS50887"/>
    </source>
</evidence>
<gene>
    <name evidence="5" type="ORF">SR858_07865</name>
</gene>
<dbReference type="InterPro" id="IPR050469">
    <property type="entry name" value="Diguanylate_Cyclase"/>
</dbReference>
<keyword evidence="3" id="KW-0472">Membrane</keyword>
<dbReference type="PANTHER" id="PTHR45138">
    <property type="entry name" value="REGULATORY COMPONENTS OF SENSORY TRANSDUCTION SYSTEM"/>
    <property type="match status" value="1"/>
</dbReference>
<dbReference type="EC" id="2.7.7.65" evidence="1"/>
<comment type="catalytic activity">
    <reaction evidence="2">
        <text>2 GTP = 3',3'-c-di-GMP + 2 diphosphate</text>
        <dbReference type="Rhea" id="RHEA:24898"/>
        <dbReference type="ChEBI" id="CHEBI:33019"/>
        <dbReference type="ChEBI" id="CHEBI:37565"/>
        <dbReference type="ChEBI" id="CHEBI:58805"/>
        <dbReference type="EC" id="2.7.7.65"/>
    </reaction>
</comment>
<name>A0ABZ0Y4C5_9BURK</name>
<dbReference type="InterPro" id="IPR000160">
    <property type="entry name" value="GGDEF_dom"/>
</dbReference>
<dbReference type="PANTHER" id="PTHR45138:SF9">
    <property type="entry name" value="DIGUANYLATE CYCLASE DGCM-RELATED"/>
    <property type="match status" value="1"/>
</dbReference>
<feature type="transmembrane region" description="Helical" evidence="3">
    <location>
        <begin position="6"/>
        <end position="31"/>
    </location>
</feature>
<evidence type="ECO:0000313" key="6">
    <source>
        <dbReference type="Proteomes" id="UP001326110"/>
    </source>
</evidence>
<keyword evidence="5" id="KW-0548">Nucleotidyltransferase</keyword>
<proteinExistence type="predicted"/>
<dbReference type="SMART" id="SM00267">
    <property type="entry name" value="GGDEF"/>
    <property type="match status" value="1"/>
</dbReference>
<dbReference type="NCBIfam" id="TIGR00254">
    <property type="entry name" value="GGDEF"/>
    <property type="match status" value="1"/>
</dbReference>
<feature type="transmembrane region" description="Helical" evidence="3">
    <location>
        <begin position="190"/>
        <end position="211"/>
    </location>
</feature>
<feature type="transmembrane region" description="Helical" evidence="3">
    <location>
        <begin position="66"/>
        <end position="83"/>
    </location>
</feature>
<dbReference type="EMBL" id="CP140152">
    <property type="protein sequence ID" value="WQH06232.1"/>
    <property type="molecule type" value="Genomic_DNA"/>
</dbReference>
<feature type="transmembrane region" description="Helical" evidence="3">
    <location>
        <begin position="43"/>
        <end position="60"/>
    </location>
</feature>
<dbReference type="InterPro" id="IPR043128">
    <property type="entry name" value="Rev_trsase/Diguanyl_cyclase"/>
</dbReference>
<protein>
    <recommendedName>
        <fullName evidence="1">diguanylate cyclase</fullName>
        <ecNumber evidence="1">2.7.7.65</ecNumber>
    </recommendedName>
</protein>
<dbReference type="Pfam" id="PF00990">
    <property type="entry name" value="GGDEF"/>
    <property type="match status" value="1"/>
</dbReference>
<dbReference type="PROSITE" id="PS50887">
    <property type="entry name" value="GGDEF"/>
    <property type="match status" value="1"/>
</dbReference>
<reference evidence="5 6" key="1">
    <citation type="submission" date="2023-11" db="EMBL/GenBank/DDBJ databases">
        <title>MicrobeMod: A computational toolkit for identifying prokaryotic methylation and restriction-modification with nanopore sequencing.</title>
        <authorList>
            <person name="Crits-Christoph A."/>
            <person name="Kang S.C."/>
            <person name="Lee H."/>
            <person name="Ostrov N."/>
        </authorList>
    </citation>
    <scope>NUCLEOTIDE SEQUENCE [LARGE SCALE GENOMIC DNA]</scope>
    <source>
        <strain evidence="5 6">ATCC 25935</strain>
    </source>
</reference>
<feature type="transmembrane region" description="Helical" evidence="3">
    <location>
        <begin position="149"/>
        <end position="170"/>
    </location>
</feature>
<organism evidence="5 6">
    <name type="scientific">Duganella zoogloeoides</name>
    <dbReference type="NCBI Taxonomy" id="75659"/>
    <lineage>
        <taxon>Bacteria</taxon>
        <taxon>Pseudomonadati</taxon>
        <taxon>Pseudomonadota</taxon>
        <taxon>Betaproteobacteria</taxon>
        <taxon>Burkholderiales</taxon>
        <taxon>Oxalobacteraceae</taxon>
        <taxon>Telluria group</taxon>
        <taxon>Duganella</taxon>
    </lineage>
</organism>
<dbReference type="SUPFAM" id="SSF55073">
    <property type="entry name" value="Nucleotide cyclase"/>
    <property type="match status" value="1"/>
</dbReference>
<keyword evidence="3" id="KW-1133">Transmembrane helix</keyword>
<evidence type="ECO:0000256" key="2">
    <source>
        <dbReference type="ARBA" id="ARBA00034247"/>
    </source>
</evidence>
<dbReference type="Proteomes" id="UP001326110">
    <property type="component" value="Chromosome"/>
</dbReference>
<keyword evidence="3" id="KW-0812">Transmembrane</keyword>